<accession>A0AAD8FSH4</accession>
<dbReference type="PANTHER" id="PTHR10791:SF30">
    <property type="entry name" value="SUGAR TRANSPORTER SWEET1"/>
    <property type="match status" value="1"/>
</dbReference>
<evidence type="ECO:0000256" key="1">
    <source>
        <dbReference type="ARBA" id="ARBA00004651"/>
    </source>
</evidence>
<evidence type="ECO:0000313" key="15">
    <source>
        <dbReference type="EMBL" id="KAK1151579.1"/>
    </source>
</evidence>
<protein>
    <recommendedName>
        <fullName evidence="4">Sugar transporter SWEET1</fullName>
    </recommendedName>
    <alternativeName>
        <fullName evidence="13">Solute carrier family 50 member 1</fullName>
    </alternativeName>
</protein>
<dbReference type="Proteomes" id="UP001230051">
    <property type="component" value="Unassembled WGS sequence"/>
</dbReference>
<dbReference type="FunFam" id="1.20.1280.290:FF:000010">
    <property type="entry name" value="Sugar transporter SWEET"/>
    <property type="match status" value="1"/>
</dbReference>
<feature type="transmembrane region" description="Helical" evidence="14">
    <location>
        <begin position="6"/>
        <end position="26"/>
    </location>
</feature>
<keyword evidence="9" id="KW-0677">Repeat</keyword>
<feature type="transmembrane region" description="Helical" evidence="14">
    <location>
        <begin position="93"/>
        <end position="113"/>
    </location>
</feature>
<dbReference type="Gene3D" id="1.20.1280.290">
    <property type="match status" value="2"/>
</dbReference>
<dbReference type="PANTHER" id="PTHR10791">
    <property type="entry name" value="RAG1-ACTIVATING PROTEIN 1"/>
    <property type="match status" value="1"/>
</dbReference>
<keyword evidence="6" id="KW-1003">Cell membrane</keyword>
<dbReference type="EMBL" id="JAGXEW010000051">
    <property type="protein sequence ID" value="KAK1151579.1"/>
    <property type="molecule type" value="Genomic_DNA"/>
</dbReference>
<keyword evidence="16" id="KW-1185">Reference proteome</keyword>
<evidence type="ECO:0000256" key="7">
    <source>
        <dbReference type="ARBA" id="ARBA00022597"/>
    </source>
</evidence>
<name>A0AAD8FSH4_ACIOX</name>
<proteinExistence type="inferred from homology"/>
<dbReference type="AlphaFoldDB" id="A0AAD8FSH4"/>
<feature type="transmembrane region" description="Helical" evidence="14">
    <location>
        <begin position="182"/>
        <end position="202"/>
    </location>
</feature>
<dbReference type="FunFam" id="1.20.1280.290:FF:000021">
    <property type="entry name" value="Solute carrier family 50 member 1"/>
    <property type="match status" value="1"/>
</dbReference>
<keyword evidence="10 14" id="KW-1133">Transmembrane helix</keyword>
<evidence type="ECO:0000256" key="4">
    <source>
        <dbReference type="ARBA" id="ARBA00021741"/>
    </source>
</evidence>
<sequence>MDFVHLLSWACIVFTVCMFSTGLSDLRKMCFSRSTENVQLLPFLTTNLNNLGWLYYGYLKDDWTLITVNLIGATLQTAYMLAYFFYSVEKRKVLLQTGLASAVLCSACFYFSVQVPDLSTRLSQLGLFCSVFTISMYLSPLADLAKILRSRSTECLSFSLSVATFLTSTSWTLYGLQLNDLYIMVPNTPGIVTSLLRFWLFWQYPSAGQGKFSYRTLQA</sequence>
<comment type="caution">
    <text evidence="15">The sequence shown here is derived from an EMBL/GenBank/DDBJ whole genome shotgun (WGS) entry which is preliminary data.</text>
</comment>
<dbReference type="InterPro" id="IPR004316">
    <property type="entry name" value="SWEET_rpt"/>
</dbReference>
<dbReference type="GO" id="GO:0000139">
    <property type="term" value="C:Golgi membrane"/>
    <property type="evidence" value="ECO:0007669"/>
    <property type="project" value="UniProtKB-SubCell"/>
</dbReference>
<feature type="transmembrane region" description="Helical" evidence="14">
    <location>
        <begin position="156"/>
        <end position="176"/>
    </location>
</feature>
<keyword evidence="8 14" id="KW-0812">Transmembrane</keyword>
<evidence type="ECO:0000256" key="9">
    <source>
        <dbReference type="ARBA" id="ARBA00022737"/>
    </source>
</evidence>
<evidence type="ECO:0000256" key="3">
    <source>
        <dbReference type="ARBA" id="ARBA00007809"/>
    </source>
</evidence>
<evidence type="ECO:0000256" key="10">
    <source>
        <dbReference type="ARBA" id="ARBA00022989"/>
    </source>
</evidence>
<gene>
    <name evidence="15" type="primary">slc50a1</name>
    <name evidence="15" type="ORF">AOXY_G32438</name>
</gene>
<evidence type="ECO:0000256" key="12">
    <source>
        <dbReference type="ARBA" id="ARBA00023136"/>
    </source>
</evidence>
<organism evidence="15 16">
    <name type="scientific">Acipenser oxyrinchus oxyrinchus</name>
    <dbReference type="NCBI Taxonomy" id="40147"/>
    <lineage>
        <taxon>Eukaryota</taxon>
        <taxon>Metazoa</taxon>
        <taxon>Chordata</taxon>
        <taxon>Craniata</taxon>
        <taxon>Vertebrata</taxon>
        <taxon>Euteleostomi</taxon>
        <taxon>Actinopterygii</taxon>
        <taxon>Chondrostei</taxon>
        <taxon>Acipenseriformes</taxon>
        <taxon>Acipenseridae</taxon>
        <taxon>Acipenser</taxon>
    </lineage>
</organism>
<dbReference type="GO" id="GO:0051119">
    <property type="term" value="F:sugar transmembrane transporter activity"/>
    <property type="evidence" value="ECO:0007669"/>
    <property type="project" value="InterPro"/>
</dbReference>
<keyword evidence="7 15" id="KW-0762">Sugar transport</keyword>
<feature type="transmembrane region" description="Helical" evidence="14">
    <location>
        <begin position="125"/>
        <end position="144"/>
    </location>
</feature>
<reference evidence="15" key="1">
    <citation type="submission" date="2022-02" db="EMBL/GenBank/DDBJ databases">
        <title>Atlantic sturgeon de novo genome assembly.</title>
        <authorList>
            <person name="Stock M."/>
            <person name="Klopp C."/>
            <person name="Guiguen Y."/>
            <person name="Cabau C."/>
            <person name="Parinello H."/>
            <person name="Santidrian Yebra-Pimentel E."/>
            <person name="Kuhl H."/>
            <person name="Dirks R.P."/>
            <person name="Guessner J."/>
            <person name="Wuertz S."/>
            <person name="Du K."/>
            <person name="Schartl M."/>
        </authorList>
    </citation>
    <scope>NUCLEOTIDE SEQUENCE</scope>
    <source>
        <strain evidence="15">STURGEONOMICS-FGT-2020</strain>
        <tissue evidence="15">Whole blood</tissue>
    </source>
</reference>
<dbReference type="GO" id="GO:0005886">
    <property type="term" value="C:plasma membrane"/>
    <property type="evidence" value="ECO:0007669"/>
    <property type="project" value="UniProtKB-SubCell"/>
</dbReference>
<evidence type="ECO:0000256" key="6">
    <source>
        <dbReference type="ARBA" id="ARBA00022475"/>
    </source>
</evidence>
<keyword evidence="5" id="KW-0813">Transport</keyword>
<evidence type="ECO:0000256" key="13">
    <source>
        <dbReference type="ARBA" id="ARBA00031430"/>
    </source>
</evidence>
<dbReference type="Pfam" id="PF03083">
    <property type="entry name" value="MtN3_slv"/>
    <property type="match status" value="2"/>
</dbReference>
<evidence type="ECO:0000256" key="14">
    <source>
        <dbReference type="SAM" id="Phobius"/>
    </source>
</evidence>
<keyword evidence="12 14" id="KW-0472">Membrane</keyword>
<comment type="similarity">
    <text evidence="3">Belongs to the SWEET sugar transporter family.</text>
</comment>
<dbReference type="InterPro" id="IPR047664">
    <property type="entry name" value="SWEET"/>
</dbReference>
<evidence type="ECO:0000256" key="11">
    <source>
        <dbReference type="ARBA" id="ARBA00023034"/>
    </source>
</evidence>
<feature type="transmembrane region" description="Helical" evidence="14">
    <location>
        <begin position="38"/>
        <end position="58"/>
    </location>
</feature>
<evidence type="ECO:0000256" key="5">
    <source>
        <dbReference type="ARBA" id="ARBA00022448"/>
    </source>
</evidence>
<feature type="transmembrane region" description="Helical" evidence="14">
    <location>
        <begin position="64"/>
        <end position="86"/>
    </location>
</feature>
<comment type="subcellular location">
    <subcellularLocation>
        <location evidence="1">Cell membrane</location>
        <topology evidence="1">Multi-pass membrane protein</topology>
    </subcellularLocation>
    <subcellularLocation>
        <location evidence="2">Golgi apparatus membrane</location>
        <topology evidence="2">Multi-pass membrane protein</topology>
    </subcellularLocation>
</comment>
<keyword evidence="11" id="KW-0333">Golgi apparatus</keyword>
<evidence type="ECO:0000313" key="16">
    <source>
        <dbReference type="Proteomes" id="UP001230051"/>
    </source>
</evidence>
<evidence type="ECO:0000256" key="2">
    <source>
        <dbReference type="ARBA" id="ARBA00004653"/>
    </source>
</evidence>
<evidence type="ECO:0000256" key="8">
    <source>
        <dbReference type="ARBA" id="ARBA00022692"/>
    </source>
</evidence>